<dbReference type="Proteomes" id="UP001264980">
    <property type="component" value="Unassembled WGS sequence"/>
</dbReference>
<gene>
    <name evidence="1" type="ORF">J2W84_000972</name>
</gene>
<organism evidence="1 2">
    <name type="scientific">Dyadobacter fermentans</name>
    <dbReference type="NCBI Taxonomy" id="94254"/>
    <lineage>
        <taxon>Bacteria</taxon>
        <taxon>Pseudomonadati</taxon>
        <taxon>Bacteroidota</taxon>
        <taxon>Cytophagia</taxon>
        <taxon>Cytophagales</taxon>
        <taxon>Spirosomataceae</taxon>
        <taxon>Dyadobacter</taxon>
    </lineage>
</organism>
<comment type="caution">
    <text evidence="1">The sequence shown here is derived from an EMBL/GenBank/DDBJ whole genome shotgun (WGS) entry which is preliminary data.</text>
</comment>
<proteinExistence type="predicted"/>
<dbReference type="EMBL" id="JAVDTI010000001">
    <property type="protein sequence ID" value="MDR6803935.1"/>
    <property type="molecule type" value="Genomic_DNA"/>
</dbReference>
<accession>A0ABU1QUG2</accession>
<keyword evidence="2" id="KW-1185">Reference proteome</keyword>
<protein>
    <submittedName>
        <fullName evidence="1">Uncharacterized protein</fullName>
    </submittedName>
</protein>
<evidence type="ECO:0000313" key="2">
    <source>
        <dbReference type="Proteomes" id="UP001264980"/>
    </source>
</evidence>
<sequence>MGDFYMFEGEYQTHYKSFNVWMKGAIHLRSALTG</sequence>
<name>A0ABU1QUG2_9BACT</name>
<reference evidence="1 2" key="1">
    <citation type="submission" date="2023-07" db="EMBL/GenBank/DDBJ databases">
        <title>Sorghum-associated microbial communities from plants grown in Nebraska, USA.</title>
        <authorList>
            <person name="Schachtman D."/>
        </authorList>
    </citation>
    <scope>NUCLEOTIDE SEQUENCE [LARGE SCALE GENOMIC DNA]</scope>
    <source>
        <strain evidence="1 2">BE57</strain>
    </source>
</reference>
<evidence type="ECO:0000313" key="1">
    <source>
        <dbReference type="EMBL" id="MDR6803935.1"/>
    </source>
</evidence>